<keyword evidence="2" id="KW-1185">Reference proteome</keyword>
<gene>
    <name evidence="1" type="ORF">M9H77_03250</name>
</gene>
<comment type="caution">
    <text evidence="1">The sequence shown here is derived from an EMBL/GenBank/DDBJ whole genome shotgun (WGS) entry which is preliminary data.</text>
</comment>
<organism evidence="1 2">
    <name type="scientific">Catharanthus roseus</name>
    <name type="common">Madagascar periwinkle</name>
    <name type="synonym">Vinca rosea</name>
    <dbReference type="NCBI Taxonomy" id="4058"/>
    <lineage>
        <taxon>Eukaryota</taxon>
        <taxon>Viridiplantae</taxon>
        <taxon>Streptophyta</taxon>
        <taxon>Embryophyta</taxon>
        <taxon>Tracheophyta</taxon>
        <taxon>Spermatophyta</taxon>
        <taxon>Magnoliopsida</taxon>
        <taxon>eudicotyledons</taxon>
        <taxon>Gunneridae</taxon>
        <taxon>Pentapetalae</taxon>
        <taxon>asterids</taxon>
        <taxon>lamiids</taxon>
        <taxon>Gentianales</taxon>
        <taxon>Apocynaceae</taxon>
        <taxon>Rauvolfioideae</taxon>
        <taxon>Vinceae</taxon>
        <taxon>Catharanthinae</taxon>
        <taxon>Catharanthus</taxon>
    </lineage>
</organism>
<dbReference type="EMBL" id="CM044701">
    <property type="protein sequence ID" value="KAI5682022.1"/>
    <property type="molecule type" value="Genomic_DNA"/>
</dbReference>
<proteinExistence type="predicted"/>
<evidence type="ECO:0000313" key="1">
    <source>
        <dbReference type="EMBL" id="KAI5682022.1"/>
    </source>
</evidence>
<reference evidence="2" key="1">
    <citation type="journal article" date="2023" name="Nat. Plants">
        <title>Single-cell RNA sequencing provides a high-resolution roadmap for understanding the multicellular compartmentation of specialized metabolism.</title>
        <authorList>
            <person name="Sun S."/>
            <person name="Shen X."/>
            <person name="Li Y."/>
            <person name="Li Y."/>
            <person name="Wang S."/>
            <person name="Li R."/>
            <person name="Zhang H."/>
            <person name="Shen G."/>
            <person name="Guo B."/>
            <person name="Wei J."/>
            <person name="Xu J."/>
            <person name="St-Pierre B."/>
            <person name="Chen S."/>
            <person name="Sun C."/>
        </authorList>
    </citation>
    <scope>NUCLEOTIDE SEQUENCE [LARGE SCALE GENOMIC DNA]</scope>
</reference>
<accession>A0ACC0CAW0</accession>
<name>A0ACC0CAW0_CATRO</name>
<protein>
    <submittedName>
        <fullName evidence="1">Uncharacterized protein</fullName>
    </submittedName>
</protein>
<sequence>MPSDQFVWLFYQDRGLVPYDLWQAEVPLICYEIVEYHYPGRLRGNDHSYWGTQHASHVEAWHQWRLHVRDGPALVFEVLSYLNDEYIRWYRGITRVYIGNPANHDTRSVGYQPVGVDRRKMVDDMASW</sequence>
<dbReference type="Proteomes" id="UP001060085">
    <property type="component" value="Linkage Group LG01"/>
</dbReference>
<evidence type="ECO:0000313" key="2">
    <source>
        <dbReference type="Proteomes" id="UP001060085"/>
    </source>
</evidence>